<dbReference type="Proteomes" id="UP000241899">
    <property type="component" value="Unassembled WGS sequence"/>
</dbReference>
<dbReference type="EMBL" id="PZKF01000015">
    <property type="protein sequence ID" value="PTE17613.1"/>
    <property type="molecule type" value="Genomic_DNA"/>
</dbReference>
<dbReference type="AlphaFoldDB" id="A0A2T4JIC6"/>
<protein>
    <submittedName>
        <fullName evidence="1">DUF2218 domain-containing protein</fullName>
    </submittedName>
</protein>
<accession>A0A2T4JIC6</accession>
<keyword evidence="2" id="KW-1185">Reference proteome</keyword>
<dbReference type="RefSeq" id="WP_107324846.1">
    <property type="nucleotide sequence ID" value="NZ_NHSP01000077.1"/>
</dbReference>
<dbReference type="InterPro" id="IPR014543">
    <property type="entry name" value="UCP028291"/>
</dbReference>
<dbReference type="Pfam" id="PF09981">
    <property type="entry name" value="DUF2218"/>
    <property type="match status" value="1"/>
</dbReference>
<gene>
    <name evidence="1" type="ORF">C5F46_08035</name>
</gene>
<sequence length="102" mass="11264">MFVTTARYPTPHAQKYIAQLCKHFAHKVPADWDETQGRAELPSSLMQLRAEAEALVVQITAEDAKAMIEARFVVDSHLVTFAHREGFTGLVWVLQDAAVGAG</sequence>
<evidence type="ECO:0000313" key="2">
    <source>
        <dbReference type="Proteomes" id="UP000241899"/>
    </source>
</evidence>
<organism evidence="1 2">
    <name type="scientific">Phaeovulum veldkampii DSM 11550</name>
    <dbReference type="NCBI Taxonomy" id="1185920"/>
    <lineage>
        <taxon>Bacteria</taxon>
        <taxon>Pseudomonadati</taxon>
        <taxon>Pseudomonadota</taxon>
        <taxon>Alphaproteobacteria</taxon>
        <taxon>Rhodobacterales</taxon>
        <taxon>Paracoccaceae</taxon>
        <taxon>Phaeovulum</taxon>
    </lineage>
</organism>
<reference evidence="1 2" key="1">
    <citation type="submission" date="2018-03" db="EMBL/GenBank/DDBJ databases">
        <title>Rhodobacter veldkampii.</title>
        <authorList>
            <person name="Meyer T.E."/>
            <person name="Miller S."/>
            <person name="Lodha T."/>
            <person name="Gandham S."/>
            <person name="Chintalapati S."/>
            <person name="Chintalapati V.R."/>
        </authorList>
    </citation>
    <scope>NUCLEOTIDE SEQUENCE [LARGE SCALE GENOMIC DNA]</scope>
    <source>
        <strain evidence="1 2">DSM 11550</strain>
    </source>
</reference>
<comment type="caution">
    <text evidence="1">The sequence shown here is derived from an EMBL/GenBank/DDBJ whole genome shotgun (WGS) entry which is preliminary data.</text>
</comment>
<dbReference type="OrthoDB" id="9806511at2"/>
<evidence type="ECO:0000313" key="1">
    <source>
        <dbReference type="EMBL" id="PTE17613.1"/>
    </source>
</evidence>
<dbReference type="Gene3D" id="3.30.310.50">
    <property type="entry name" value="Alpha-D-phosphohexomutase, C-terminal domain"/>
    <property type="match status" value="1"/>
</dbReference>
<name>A0A2T4JIC6_9RHOB</name>
<proteinExistence type="predicted"/>
<dbReference type="PIRSF" id="PIRSF028291">
    <property type="entry name" value="UCP028291"/>
    <property type="match status" value="1"/>
</dbReference>